<feature type="domain" description="Histidine kinase" evidence="9">
    <location>
        <begin position="413"/>
        <end position="606"/>
    </location>
</feature>
<keyword evidence="3" id="KW-0597">Phosphoprotein</keyword>
<dbReference type="PANTHER" id="PTHR41523">
    <property type="entry name" value="TWO-COMPONENT SYSTEM SENSOR PROTEIN"/>
    <property type="match status" value="1"/>
</dbReference>
<dbReference type="SUPFAM" id="SSF48452">
    <property type="entry name" value="TPR-like"/>
    <property type="match status" value="1"/>
</dbReference>
<evidence type="ECO:0000256" key="1">
    <source>
        <dbReference type="ARBA" id="ARBA00000085"/>
    </source>
</evidence>
<proteinExistence type="predicted"/>
<dbReference type="InterPro" id="IPR011990">
    <property type="entry name" value="TPR-like_helical_dom_sf"/>
</dbReference>
<keyword evidence="6 10" id="KW-0418">Kinase</keyword>
<sequence length="614" mass="69217">MLRRLIWAIGLLVITLSGRAQSTRQDSIRISEITHDSTRIVKWARLGLKILYDRAGSYHEALPYLERAEAEAKEARSAVLLNHVMQLRGELEWVAGHWPVALRLFQQAERTYTQLAADDKANAASMRHLVLLMKLRIGQVQTDNNDFTQVRQSLTDALRYARDQRLFSAADQRLVASTYNSLSILEGKLKNQEKSLAYADTAALLSRAAGDDNSYYVALLNTAITRKNLKQYAAAVRQYESCAAYFAKEGDSYALTMVYANLPRALLGLKRYDEGISYAQKALAMAGKTTDRLMIHSDVHEALSALYEAKGDLKRALSEFKLSKAQQDTLFTRDKEKQMQEVTAKYEAERKEVQIQELKKTSEQRTWQLAGLGIGSVLLALLLGLSLHQSKRLRQGSQRIRRQTDQLQLLMKELHHRAKNNLAIVSGLLELQANRTEDRHIRQAFREGQQRINAMSLIHQRLYQTSELTGIDLREYISNLVQSLMKTYGQNASALDLHLSLDADIVEADVAIPLGLIINEVLTNAFKYAFQNVPRPFLSVTLEMKGAWLLLQIEDNGPGLDLRTWNAPGGSFGKQLIRSLSNQLDAHLTIDNQQGTHIRLEVPISLSVNELNAA</sequence>
<keyword evidence="4" id="KW-0808">Transferase</keyword>
<dbReference type="InterPro" id="IPR011495">
    <property type="entry name" value="Sig_transdc_His_kin_sub2_dim/P"/>
</dbReference>
<reference evidence="11" key="1">
    <citation type="submission" date="2019-09" db="EMBL/GenBank/DDBJ databases">
        <authorList>
            <person name="Jung D.-H."/>
        </authorList>
    </citation>
    <scope>NUCLEOTIDE SEQUENCE [LARGE SCALE GENOMIC DNA]</scope>
    <source>
        <strain evidence="11">JA-25</strain>
    </source>
</reference>
<keyword evidence="11" id="KW-1185">Reference proteome</keyword>
<keyword evidence="5" id="KW-0547">Nucleotide-binding</keyword>
<dbReference type="RefSeq" id="WP_085414747.1">
    <property type="nucleotide sequence ID" value="NZ_WAEL01000001.1"/>
</dbReference>
<evidence type="ECO:0000256" key="2">
    <source>
        <dbReference type="ARBA" id="ARBA00012438"/>
    </source>
</evidence>
<comment type="catalytic activity">
    <reaction evidence="1">
        <text>ATP + protein L-histidine = ADP + protein N-phospho-L-histidine.</text>
        <dbReference type="EC" id="2.7.13.3"/>
    </reaction>
</comment>
<dbReference type="Gene3D" id="3.30.450.20">
    <property type="entry name" value="PAS domain"/>
    <property type="match status" value="1"/>
</dbReference>
<dbReference type="GO" id="GO:0016301">
    <property type="term" value="F:kinase activity"/>
    <property type="evidence" value="ECO:0007669"/>
    <property type="project" value="UniProtKB-KW"/>
</dbReference>
<feature type="coiled-coil region" evidence="8">
    <location>
        <begin position="332"/>
        <end position="359"/>
    </location>
</feature>
<evidence type="ECO:0000256" key="5">
    <source>
        <dbReference type="ARBA" id="ARBA00022741"/>
    </source>
</evidence>
<dbReference type="Gene3D" id="1.25.40.10">
    <property type="entry name" value="Tetratricopeptide repeat domain"/>
    <property type="match status" value="2"/>
</dbReference>
<dbReference type="EMBL" id="WAEL01000001">
    <property type="protein sequence ID" value="NID09140.1"/>
    <property type="molecule type" value="Genomic_DNA"/>
</dbReference>
<dbReference type="InterPro" id="IPR003594">
    <property type="entry name" value="HATPase_dom"/>
</dbReference>
<dbReference type="SMART" id="SM00387">
    <property type="entry name" value="HATPase_c"/>
    <property type="match status" value="1"/>
</dbReference>
<dbReference type="PROSITE" id="PS50109">
    <property type="entry name" value="HIS_KIN"/>
    <property type="match status" value="1"/>
</dbReference>
<evidence type="ECO:0000256" key="3">
    <source>
        <dbReference type="ARBA" id="ARBA00022553"/>
    </source>
</evidence>
<accession>A0ABX0QA92</accession>
<evidence type="ECO:0000313" key="11">
    <source>
        <dbReference type="Proteomes" id="UP000606008"/>
    </source>
</evidence>
<keyword evidence="8" id="KW-0175">Coiled coil</keyword>
<evidence type="ECO:0000313" key="10">
    <source>
        <dbReference type="EMBL" id="NID09140.1"/>
    </source>
</evidence>
<dbReference type="Pfam" id="PF07568">
    <property type="entry name" value="HisKA_2"/>
    <property type="match status" value="1"/>
</dbReference>
<dbReference type="SUPFAM" id="SSF55874">
    <property type="entry name" value="ATPase domain of HSP90 chaperone/DNA topoisomerase II/histidine kinase"/>
    <property type="match status" value="1"/>
</dbReference>
<keyword evidence="7" id="KW-0067">ATP-binding</keyword>
<evidence type="ECO:0000259" key="9">
    <source>
        <dbReference type="PROSITE" id="PS50109"/>
    </source>
</evidence>
<protein>
    <recommendedName>
        <fullName evidence="2">histidine kinase</fullName>
        <ecNumber evidence="2">2.7.13.3</ecNumber>
    </recommendedName>
</protein>
<dbReference type="Pfam" id="PF02518">
    <property type="entry name" value="HATPase_c"/>
    <property type="match status" value="1"/>
</dbReference>
<dbReference type="EC" id="2.7.13.3" evidence="2"/>
<dbReference type="InterPro" id="IPR036890">
    <property type="entry name" value="HATPase_C_sf"/>
</dbReference>
<name>A0ABX0QA92_9BACT</name>
<dbReference type="PANTHER" id="PTHR41523:SF8">
    <property type="entry name" value="ETHYLENE RESPONSE SENSOR PROTEIN"/>
    <property type="match status" value="1"/>
</dbReference>
<dbReference type="Gene3D" id="3.30.565.10">
    <property type="entry name" value="Histidine kinase-like ATPase, C-terminal domain"/>
    <property type="match status" value="1"/>
</dbReference>
<reference evidence="11" key="2">
    <citation type="submission" date="2023-07" db="EMBL/GenBank/DDBJ databases">
        <authorList>
            <person name="Jung D.-H."/>
        </authorList>
    </citation>
    <scope>NUCLEOTIDE SEQUENCE [LARGE SCALE GENOMIC DNA]</scope>
    <source>
        <strain evidence="11">JA-25</strain>
    </source>
</reference>
<evidence type="ECO:0000256" key="7">
    <source>
        <dbReference type="ARBA" id="ARBA00022840"/>
    </source>
</evidence>
<dbReference type="Proteomes" id="UP000606008">
    <property type="component" value="Unassembled WGS sequence"/>
</dbReference>
<organism evidence="10 11">
    <name type="scientific">Fibrivirga algicola</name>
    <dbReference type="NCBI Taxonomy" id="2950420"/>
    <lineage>
        <taxon>Bacteria</taxon>
        <taxon>Pseudomonadati</taxon>
        <taxon>Bacteroidota</taxon>
        <taxon>Cytophagia</taxon>
        <taxon>Cytophagales</taxon>
        <taxon>Spirosomataceae</taxon>
        <taxon>Fibrivirga</taxon>
    </lineage>
</organism>
<evidence type="ECO:0000256" key="4">
    <source>
        <dbReference type="ARBA" id="ARBA00022679"/>
    </source>
</evidence>
<gene>
    <name evidence="10" type="ORF">F7231_03065</name>
</gene>
<dbReference type="InterPro" id="IPR005467">
    <property type="entry name" value="His_kinase_dom"/>
</dbReference>
<evidence type="ECO:0000256" key="8">
    <source>
        <dbReference type="SAM" id="Coils"/>
    </source>
</evidence>
<comment type="caution">
    <text evidence="10">The sequence shown here is derived from an EMBL/GenBank/DDBJ whole genome shotgun (WGS) entry which is preliminary data.</text>
</comment>
<evidence type="ECO:0000256" key="6">
    <source>
        <dbReference type="ARBA" id="ARBA00022777"/>
    </source>
</evidence>